<gene>
    <name evidence="1" type="primary">003R</name>
    <name evidence="1" type="ORF">IIV31_003R</name>
</gene>
<sequence>MNKYPSFSPLYGYKNIVKTYTTNSTTKVSFNPAIFHHGLLPTLSSYITNCPIYDIPVYKMDEEFKINDFFSEEMIHTVLDLFLLHYVKNFPYDIELEGKFLLVLNGCWANDDENEHDSLPCHCFEPYYHVERCVPNDWLVKLATSLRRQFPQICFTTICPDCKSDGHCFKRGSEDWLLSRQ</sequence>
<name>A0A068QL11_9VIRU</name>
<proteinExistence type="predicted"/>
<dbReference type="KEGG" id="vg:19738587"/>
<protein>
    <submittedName>
        <fullName evidence="1">Uncharacterized protein</fullName>
    </submittedName>
</protein>
<organism evidence="1 2">
    <name type="scientific">Armadillidium vulgare iridescent virus</name>
    <dbReference type="NCBI Taxonomy" id="72201"/>
    <lineage>
        <taxon>Viruses</taxon>
        <taxon>Varidnaviria</taxon>
        <taxon>Bamfordvirae</taxon>
        <taxon>Nucleocytoviricota</taxon>
        <taxon>Megaviricetes</taxon>
        <taxon>Pimascovirales</taxon>
        <taxon>Pimascovirales incertae sedis</taxon>
        <taxon>Iridoviridae</taxon>
        <taxon>Betairidovirinae</taxon>
        <taxon>Iridovirus</taxon>
        <taxon>Iridovirus armadillidium1</taxon>
        <taxon>Invertebrate iridescent virus 31</taxon>
    </lineage>
</organism>
<keyword evidence="2" id="KW-1185">Reference proteome</keyword>
<reference evidence="1 2" key="1">
    <citation type="journal article" date="2014" name="J. Gen. Virol.">
        <title>Genome sequence of a crustacean iridovirus, IIV31, isolated from the pill bug, Armadillidium vulgare.</title>
        <authorList>
            <person name="Piegu B."/>
            <person name="Guizard S."/>
            <person name="Yeping T."/>
            <person name="Cruaud C."/>
            <person name="Asgari S."/>
            <person name="Bideshi D.K."/>
            <person name="Federici B.A."/>
            <person name="Bigot Y."/>
        </authorList>
    </citation>
    <scope>NUCLEOTIDE SEQUENCE [LARGE SCALE GENOMIC DNA]</scope>
</reference>
<evidence type="ECO:0000313" key="1">
    <source>
        <dbReference type="EMBL" id="CCV02375.1"/>
    </source>
</evidence>
<evidence type="ECO:0000313" key="2">
    <source>
        <dbReference type="Proteomes" id="UP000114278"/>
    </source>
</evidence>
<accession>A0A068QL11</accession>
<dbReference type="GeneID" id="19738587"/>
<dbReference type="Proteomes" id="UP000114278">
    <property type="component" value="Segment"/>
</dbReference>
<dbReference type="EMBL" id="HF920637">
    <property type="protein sequence ID" value="CCV02375.1"/>
    <property type="molecule type" value="Genomic_DNA"/>
</dbReference>
<dbReference type="RefSeq" id="YP_009046617.1">
    <property type="nucleotide sequence ID" value="NC_024451.1"/>
</dbReference>